<feature type="region of interest" description="Disordered" evidence="6">
    <location>
        <begin position="85"/>
        <end position="141"/>
    </location>
</feature>
<accession>A0A8I6RAN0</accession>
<dbReference type="PROSITE" id="PS00028">
    <property type="entry name" value="ZINC_FINGER_C2H2_1"/>
    <property type="match status" value="8"/>
</dbReference>
<reference evidence="8" key="1">
    <citation type="submission" date="2022-01" db="UniProtKB">
        <authorList>
            <consortium name="EnsemblMetazoa"/>
        </authorList>
    </citation>
    <scope>IDENTIFICATION</scope>
</reference>
<dbReference type="PANTHER" id="PTHR24379">
    <property type="entry name" value="KRAB AND ZINC FINGER DOMAIN-CONTAINING"/>
    <property type="match status" value="1"/>
</dbReference>
<proteinExistence type="predicted"/>
<dbReference type="EnsemblMetazoa" id="XM_014384837.2">
    <property type="protein sequence ID" value="XP_014240323.1"/>
    <property type="gene ID" value="LOC106661443"/>
</dbReference>
<dbReference type="GO" id="GO:0003676">
    <property type="term" value="F:nucleic acid binding"/>
    <property type="evidence" value="ECO:0007669"/>
    <property type="project" value="InterPro"/>
</dbReference>
<keyword evidence="1" id="KW-0479">Metal-binding</keyword>
<evidence type="ECO:0000256" key="2">
    <source>
        <dbReference type="ARBA" id="ARBA00022737"/>
    </source>
</evidence>
<keyword evidence="4" id="KW-0862">Zinc</keyword>
<protein>
    <recommendedName>
        <fullName evidence="7">C2H2-type domain-containing protein</fullName>
    </recommendedName>
</protein>
<dbReference type="RefSeq" id="XP_014240323.1">
    <property type="nucleotide sequence ID" value="XM_014384837.2"/>
</dbReference>
<feature type="domain" description="C2H2-type" evidence="7">
    <location>
        <begin position="642"/>
        <end position="669"/>
    </location>
</feature>
<evidence type="ECO:0000313" key="9">
    <source>
        <dbReference type="Proteomes" id="UP000494040"/>
    </source>
</evidence>
<name>A0A8I6RAN0_CIMLE</name>
<dbReference type="KEGG" id="clec:106661443"/>
<keyword evidence="3 5" id="KW-0863">Zinc-finger</keyword>
<feature type="region of interest" description="Disordered" evidence="6">
    <location>
        <begin position="28"/>
        <end position="51"/>
    </location>
</feature>
<dbReference type="SMART" id="SM00355">
    <property type="entry name" value="ZnF_C2H2"/>
    <property type="match status" value="19"/>
</dbReference>
<feature type="domain" description="C2H2-type" evidence="7">
    <location>
        <begin position="609"/>
        <end position="632"/>
    </location>
</feature>
<feature type="domain" description="C2H2-type" evidence="7">
    <location>
        <begin position="582"/>
        <end position="608"/>
    </location>
</feature>
<evidence type="ECO:0000259" key="7">
    <source>
        <dbReference type="PROSITE" id="PS50157"/>
    </source>
</evidence>
<evidence type="ECO:0000256" key="6">
    <source>
        <dbReference type="SAM" id="MobiDB-lite"/>
    </source>
</evidence>
<evidence type="ECO:0000256" key="3">
    <source>
        <dbReference type="ARBA" id="ARBA00022771"/>
    </source>
</evidence>
<feature type="domain" description="C2H2-type" evidence="7">
    <location>
        <begin position="755"/>
        <end position="782"/>
    </location>
</feature>
<evidence type="ECO:0000313" key="8">
    <source>
        <dbReference type="EnsemblMetazoa" id="XP_014240323.1"/>
    </source>
</evidence>
<keyword evidence="2" id="KW-0677">Repeat</keyword>
<dbReference type="Pfam" id="PF00096">
    <property type="entry name" value="zf-C2H2"/>
    <property type="match status" value="3"/>
</dbReference>
<dbReference type="SMART" id="SM00451">
    <property type="entry name" value="ZnF_U1"/>
    <property type="match status" value="4"/>
</dbReference>
<feature type="domain" description="C2H2-type" evidence="7">
    <location>
        <begin position="669"/>
        <end position="696"/>
    </location>
</feature>
<evidence type="ECO:0000256" key="5">
    <source>
        <dbReference type="PROSITE-ProRule" id="PRU00042"/>
    </source>
</evidence>
<dbReference type="OMA" id="HEKHKHH"/>
<dbReference type="OrthoDB" id="7788172at2759"/>
<dbReference type="PANTHER" id="PTHR24379:SF121">
    <property type="entry name" value="C2H2-TYPE DOMAIN-CONTAINING PROTEIN"/>
    <property type="match status" value="1"/>
</dbReference>
<dbReference type="InterPro" id="IPR036236">
    <property type="entry name" value="Znf_C2H2_sf"/>
</dbReference>
<dbReference type="Proteomes" id="UP000494040">
    <property type="component" value="Unassembled WGS sequence"/>
</dbReference>
<dbReference type="SUPFAM" id="SSF57667">
    <property type="entry name" value="beta-beta-alpha zinc fingers"/>
    <property type="match status" value="8"/>
</dbReference>
<feature type="compositionally biased region" description="Basic and acidic residues" evidence="6">
    <location>
        <begin position="36"/>
        <end position="51"/>
    </location>
</feature>
<evidence type="ECO:0000256" key="1">
    <source>
        <dbReference type="ARBA" id="ARBA00022723"/>
    </source>
</evidence>
<dbReference type="PROSITE" id="PS50157">
    <property type="entry name" value="ZINC_FINGER_C2H2_2"/>
    <property type="match status" value="7"/>
</dbReference>
<dbReference type="Gene3D" id="3.30.160.60">
    <property type="entry name" value="Classic Zinc Finger"/>
    <property type="match status" value="6"/>
</dbReference>
<dbReference type="GeneID" id="106661443"/>
<sequence length="963" mass="111058">MDNSDDEEDTHFCLKCHMTITGLENYVEHRKSKCGRPREKSPGSEEMPDLKADDFFSSLNLQSSYKSGEAIPIKVPGILTRSKVKVTKDGGKRKRFDEEEDSEEEESEEEASSGGKWRPDECRKQLWPPPGHTGGKWKPTIDKSDLATEEIVFYERPPPSHTRGKWGPSERPWGQLRKGNLYWCGPCNRRLSSKLIYDRHIKSELHFKRTNSSVIQQPRSKRKITRTKKAVESTLGAINKRVKSDKEVKRRGGYIVCEVCRCRVWPHLMGKHLVSHYHCKHPSSKEASTALVLQNIASIVRQSPFQCALCKFYCNTQQTFLNHWASEMHRKNDNKFTGRYWCAFCKFGTESTVEMGCHLVGEAHSEVVSLINHSVPIIIQKRLPLWCEICRKRFRYNAQIRIHSRMWHHVQDSGTASDSYQEVMKCTDCVYTAFSLTSFQKHRRMKHSAKYCFCRLCNLTFETAEDAQAHRKTKEHIGKREARPKTCEYCMNVFPSIIALKKHLWNVHPEQKHKCLKCGEEFLLKQEVSQHVKSKSCKTYDFIGKQPFREHKCSECDFSCDTESELIVHAVLHKGETSNGMYPCIYCGRSFKKLSLRNHAKTHTAERPFTCTVCHLSFRRRDTLVRHVSRVHDMRLGFHGDLECETCSRRFAKQESLERHMANHSNDRYRCTECTQTFAKKSSLTQHQQRHFGKKFQCGEQGCVFKGRSEAELKIHLKTHSALRDFHCQQCDYSAKTKCQLVKHVKVVHGEPGSISCPHCDFKTKHGTHLKRHLRVHSGAKPYKCPHCSFTCNLLENLRKHVLSSKRHPGLSLYKCKTSGCEYTTNYSKEFRAHLVQTHNEEMGAAAAYVTGLYHPSQDAQKIENPLAVRQKKKKPKRLVIEHNLEELAYDAGESKLPTLASVALTPAKPHPDDDVIFLQVGPEEEYDMVVPLYHQPFPSIEPFASQANYDQVEIETTPDDTV</sequence>
<keyword evidence="9" id="KW-1185">Reference proteome</keyword>
<dbReference type="GO" id="GO:0008270">
    <property type="term" value="F:zinc ion binding"/>
    <property type="evidence" value="ECO:0007669"/>
    <property type="project" value="UniProtKB-KW"/>
</dbReference>
<feature type="domain" description="C2H2-type" evidence="7">
    <location>
        <begin position="385"/>
        <end position="414"/>
    </location>
</feature>
<evidence type="ECO:0000256" key="4">
    <source>
        <dbReference type="ARBA" id="ARBA00022833"/>
    </source>
</evidence>
<feature type="domain" description="C2H2-type" evidence="7">
    <location>
        <begin position="551"/>
        <end position="578"/>
    </location>
</feature>
<feature type="compositionally biased region" description="Acidic residues" evidence="6">
    <location>
        <begin position="98"/>
        <end position="111"/>
    </location>
</feature>
<dbReference type="InterPro" id="IPR013087">
    <property type="entry name" value="Znf_C2H2_type"/>
</dbReference>
<dbReference type="AlphaFoldDB" id="A0A8I6RAN0"/>
<dbReference type="InterPro" id="IPR003604">
    <property type="entry name" value="Matrin/U1-like-C_Znf_C2H2"/>
</dbReference>
<organism evidence="8 9">
    <name type="scientific">Cimex lectularius</name>
    <name type="common">Bed bug</name>
    <name type="synonym">Acanthia lectularia</name>
    <dbReference type="NCBI Taxonomy" id="79782"/>
    <lineage>
        <taxon>Eukaryota</taxon>
        <taxon>Metazoa</taxon>
        <taxon>Ecdysozoa</taxon>
        <taxon>Arthropoda</taxon>
        <taxon>Hexapoda</taxon>
        <taxon>Insecta</taxon>
        <taxon>Pterygota</taxon>
        <taxon>Neoptera</taxon>
        <taxon>Paraneoptera</taxon>
        <taxon>Hemiptera</taxon>
        <taxon>Heteroptera</taxon>
        <taxon>Panheteroptera</taxon>
        <taxon>Cimicomorpha</taxon>
        <taxon>Cimicidae</taxon>
        <taxon>Cimex</taxon>
    </lineage>
</organism>